<accession>A0A7K1UED2</accession>
<sequence length="73" mass="8327">MTKSTSEQFDVPTAAMLEVCALICEHDLNHTIMEVDEDADTITLELQYTKQDREVIHQIEDLIADNTDDDESE</sequence>
<evidence type="ECO:0000313" key="1">
    <source>
        <dbReference type="EMBL" id="MVT12648.1"/>
    </source>
</evidence>
<name>A0A7K1UED2_9BACT</name>
<proteinExistence type="predicted"/>
<dbReference type="AlphaFoldDB" id="A0A7K1UED2"/>
<gene>
    <name evidence="1" type="ORF">GO493_30645</name>
</gene>
<comment type="caution">
    <text evidence="1">The sequence shown here is derived from an EMBL/GenBank/DDBJ whole genome shotgun (WGS) entry which is preliminary data.</text>
</comment>
<keyword evidence="2" id="KW-1185">Reference proteome</keyword>
<evidence type="ECO:0000313" key="2">
    <source>
        <dbReference type="Proteomes" id="UP000461730"/>
    </source>
</evidence>
<protein>
    <submittedName>
        <fullName evidence="1">Uncharacterized protein</fullName>
    </submittedName>
</protein>
<dbReference type="RefSeq" id="WP_157310063.1">
    <property type="nucleotide sequence ID" value="NZ_WRXN01000040.1"/>
</dbReference>
<dbReference type="Proteomes" id="UP000461730">
    <property type="component" value="Unassembled WGS sequence"/>
</dbReference>
<dbReference type="EMBL" id="WRXN01000040">
    <property type="protein sequence ID" value="MVT12648.1"/>
    <property type="molecule type" value="Genomic_DNA"/>
</dbReference>
<reference evidence="1 2" key="1">
    <citation type="submission" date="2019-12" db="EMBL/GenBank/DDBJ databases">
        <title>Chitinophaga sp. strain ysch24 (GDMCC 1.1355), whole genome shotgun sequence.</title>
        <authorList>
            <person name="Zhang X."/>
        </authorList>
    </citation>
    <scope>NUCLEOTIDE SEQUENCE [LARGE SCALE GENOMIC DNA]</scope>
    <source>
        <strain evidence="2">ysch24</strain>
    </source>
</reference>
<organism evidence="1 2">
    <name type="scientific">Chitinophaga tropicalis</name>
    <dbReference type="NCBI Taxonomy" id="2683588"/>
    <lineage>
        <taxon>Bacteria</taxon>
        <taxon>Pseudomonadati</taxon>
        <taxon>Bacteroidota</taxon>
        <taxon>Chitinophagia</taxon>
        <taxon>Chitinophagales</taxon>
        <taxon>Chitinophagaceae</taxon>
        <taxon>Chitinophaga</taxon>
    </lineage>
</organism>